<proteinExistence type="predicted"/>
<protein>
    <submittedName>
        <fullName evidence="1">Uncharacterized protein</fullName>
    </submittedName>
</protein>
<name>A0A6C0AEK4_9ZZZZ</name>
<accession>A0A6C0AEK4</accession>
<evidence type="ECO:0000313" key="1">
    <source>
        <dbReference type="EMBL" id="QHS77873.1"/>
    </source>
</evidence>
<sequence length="32" mass="3892">MKDLYIVKVDTIKILKYLDINSEEKRCDNFKD</sequence>
<dbReference type="EMBL" id="MN740593">
    <property type="protein sequence ID" value="QHS77873.1"/>
    <property type="molecule type" value="Genomic_DNA"/>
</dbReference>
<reference evidence="1" key="1">
    <citation type="journal article" date="2020" name="Nature">
        <title>Giant virus diversity and host interactions through global metagenomics.</title>
        <authorList>
            <person name="Schulz F."/>
            <person name="Roux S."/>
            <person name="Paez-Espino D."/>
            <person name="Jungbluth S."/>
            <person name="Walsh D.A."/>
            <person name="Denef V.J."/>
            <person name="McMahon K.D."/>
            <person name="Konstantinidis K.T."/>
            <person name="Eloe-Fadrosh E.A."/>
            <person name="Kyrpides N.C."/>
            <person name="Woyke T."/>
        </authorList>
    </citation>
    <scope>NUCLEOTIDE SEQUENCE</scope>
    <source>
        <strain evidence="1">GVMAG-S-1021933-23</strain>
    </source>
</reference>
<organism evidence="1">
    <name type="scientific">viral metagenome</name>
    <dbReference type="NCBI Taxonomy" id="1070528"/>
    <lineage>
        <taxon>unclassified sequences</taxon>
        <taxon>metagenomes</taxon>
        <taxon>organismal metagenomes</taxon>
    </lineage>
</organism>
<dbReference type="AlphaFoldDB" id="A0A6C0AEK4"/>